<evidence type="ECO:0000313" key="2">
    <source>
        <dbReference type="EMBL" id="MBP2410173.1"/>
    </source>
</evidence>
<dbReference type="Proteomes" id="UP000698222">
    <property type="component" value="Unassembled WGS sequence"/>
</dbReference>
<feature type="domain" description="HTH iclR-type" evidence="1">
    <location>
        <begin position="13"/>
        <end position="59"/>
    </location>
</feature>
<dbReference type="EMBL" id="JAGIOC010000001">
    <property type="protein sequence ID" value="MBP2410173.1"/>
    <property type="molecule type" value="Genomic_DNA"/>
</dbReference>
<sequence>MGDDVNTSARSVADKVMALVHALGTAEEPLRLGALAEVSGTSKATARRLLLDLCTQGYAHSPGRGLYLPGPRLQGLAAAVVRHDPLGGVIAESLGALARATGHVAARVGVADGRAVVLGLENPQRLPLALQVGDELPGHPLWADDADFGGVGSGAGPGTRVGSATESLMEYPTASTWMLAAPASTDRTTFLVLVGLAFMRPQDDTAAQLLAGHARALGGSPEGLRDVG</sequence>
<gene>
    <name evidence="2" type="ORF">JOF44_003076</name>
</gene>
<name>A0ABS4YQF5_9MICO</name>
<dbReference type="InterPro" id="IPR050707">
    <property type="entry name" value="HTH_MetabolicPath_Reg"/>
</dbReference>
<reference evidence="2 3" key="1">
    <citation type="submission" date="2021-03" db="EMBL/GenBank/DDBJ databases">
        <title>Sequencing the genomes of 1000 actinobacteria strains.</title>
        <authorList>
            <person name="Klenk H.-P."/>
        </authorList>
    </citation>
    <scope>NUCLEOTIDE SEQUENCE [LARGE SCALE GENOMIC DNA]</scope>
    <source>
        <strain evidence="2 3">DSM 14564</strain>
    </source>
</reference>
<accession>A0ABS4YQF5</accession>
<dbReference type="PANTHER" id="PTHR30136:SF24">
    <property type="entry name" value="HTH-TYPE TRANSCRIPTIONAL REPRESSOR ALLR"/>
    <property type="match status" value="1"/>
</dbReference>
<evidence type="ECO:0000259" key="1">
    <source>
        <dbReference type="Pfam" id="PF09339"/>
    </source>
</evidence>
<dbReference type="InterPro" id="IPR005471">
    <property type="entry name" value="Tscrpt_reg_IclR_N"/>
</dbReference>
<dbReference type="Gene3D" id="1.10.10.10">
    <property type="entry name" value="Winged helix-like DNA-binding domain superfamily/Winged helix DNA-binding domain"/>
    <property type="match status" value="1"/>
</dbReference>
<evidence type="ECO:0000313" key="3">
    <source>
        <dbReference type="Proteomes" id="UP000698222"/>
    </source>
</evidence>
<dbReference type="InterPro" id="IPR036390">
    <property type="entry name" value="WH_DNA-bd_sf"/>
</dbReference>
<dbReference type="Pfam" id="PF09339">
    <property type="entry name" value="HTH_IclR"/>
    <property type="match status" value="1"/>
</dbReference>
<dbReference type="PANTHER" id="PTHR30136">
    <property type="entry name" value="HELIX-TURN-HELIX TRANSCRIPTIONAL REGULATOR, ICLR FAMILY"/>
    <property type="match status" value="1"/>
</dbReference>
<dbReference type="SUPFAM" id="SSF46785">
    <property type="entry name" value="Winged helix' DNA-binding domain"/>
    <property type="match status" value="1"/>
</dbReference>
<dbReference type="RefSeq" id="WP_209893383.1">
    <property type="nucleotide sequence ID" value="NZ_BAAAJV010000041.1"/>
</dbReference>
<protein>
    <recommendedName>
        <fullName evidence="1">HTH iclR-type domain-containing protein</fullName>
    </recommendedName>
</protein>
<comment type="caution">
    <text evidence="2">The sequence shown here is derived from an EMBL/GenBank/DDBJ whole genome shotgun (WGS) entry which is preliminary data.</text>
</comment>
<organism evidence="2 3">
    <name type="scientific">Brachybacterium fresconis</name>
    <dbReference type="NCBI Taxonomy" id="173363"/>
    <lineage>
        <taxon>Bacteria</taxon>
        <taxon>Bacillati</taxon>
        <taxon>Actinomycetota</taxon>
        <taxon>Actinomycetes</taxon>
        <taxon>Micrococcales</taxon>
        <taxon>Dermabacteraceae</taxon>
        <taxon>Brachybacterium</taxon>
    </lineage>
</organism>
<proteinExistence type="predicted"/>
<dbReference type="InterPro" id="IPR036388">
    <property type="entry name" value="WH-like_DNA-bd_sf"/>
</dbReference>
<keyword evidence="3" id="KW-1185">Reference proteome</keyword>